<dbReference type="Pfam" id="PF00001">
    <property type="entry name" value="7tm_1"/>
    <property type="match status" value="2"/>
</dbReference>
<keyword evidence="2" id="KW-1003">Cell membrane</keyword>
<feature type="transmembrane region" description="Helical" evidence="11">
    <location>
        <begin position="53"/>
        <end position="76"/>
    </location>
</feature>
<dbReference type="RefSeq" id="XP_066927220.1">
    <property type="nucleotide sequence ID" value="XM_067071119.1"/>
</dbReference>
<dbReference type="PANTHER" id="PTHR24246">
    <property type="entry name" value="OLFACTORY RECEPTOR AND ADENOSINE RECEPTOR"/>
    <property type="match status" value="1"/>
</dbReference>
<feature type="transmembrane region" description="Helical" evidence="11">
    <location>
        <begin position="163"/>
        <end position="186"/>
    </location>
</feature>
<name>A0A7M5XBK3_9CNID</name>
<evidence type="ECO:0000256" key="2">
    <source>
        <dbReference type="ARBA" id="ARBA00022475"/>
    </source>
</evidence>
<dbReference type="GO" id="GO:0005886">
    <property type="term" value="C:plasma membrane"/>
    <property type="evidence" value="ECO:0007669"/>
    <property type="project" value="UniProtKB-SubCell"/>
</dbReference>
<reference evidence="13" key="1">
    <citation type="submission" date="2021-01" db="UniProtKB">
        <authorList>
            <consortium name="EnsemblMetazoa"/>
        </authorList>
    </citation>
    <scope>IDENTIFICATION</scope>
</reference>
<evidence type="ECO:0000256" key="7">
    <source>
        <dbReference type="ARBA" id="ARBA00023170"/>
    </source>
</evidence>
<dbReference type="SUPFAM" id="SSF81321">
    <property type="entry name" value="Family A G protein-coupled receptor-like"/>
    <property type="match status" value="1"/>
</dbReference>
<dbReference type="InterPro" id="IPR017452">
    <property type="entry name" value="GPCR_Rhodpsn_7TM"/>
</dbReference>
<keyword evidence="9 10" id="KW-0807">Transducer</keyword>
<keyword evidence="8" id="KW-0325">Glycoprotein</keyword>
<evidence type="ECO:0000259" key="12">
    <source>
        <dbReference type="PROSITE" id="PS50262"/>
    </source>
</evidence>
<evidence type="ECO:0000256" key="8">
    <source>
        <dbReference type="ARBA" id="ARBA00023180"/>
    </source>
</evidence>
<keyword evidence="14" id="KW-1185">Reference proteome</keyword>
<evidence type="ECO:0000256" key="3">
    <source>
        <dbReference type="ARBA" id="ARBA00022692"/>
    </source>
</evidence>
<feature type="transmembrane region" description="Helical" evidence="11">
    <location>
        <begin position="96"/>
        <end position="115"/>
    </location>
</feature>
<evidence type="ECO:0000313" key="13">
    <source>
        <dbReference type="EnsemblMetazoa" id="CLYHEMP019622.1"/>
    </source>
</evidence>
<feature type="domain" description="G-protein coupled receptors family 1 profile" evidence="12">
    <location>
        <begin position="33"/>
        <end position="276"/>
    </location>
</feature>
<dbReference type="Proteomes" id="UP000594262">
    <property type="component" value="Unplaced"/>
</dbReference>
<dbReference type="OrthoDB" id="5978338at2759"/>
<comment type="subcellular location">
    <subcellularLocation>
        <location evidence="1">Cell membrane</location>
        <topology evidence="1">Multi-pass membrane protein</topology>
    </subcellularLocation>
</comment>
<feature type="transmembrane region" description="Helical" evidence="11">
    <location>
        <begin position="136"/>
        <end position="157"/>
    </location>
</feature>
<dbReference type="PROSITE" id="PS50262">
    <property type="entry name" value="G_PROTEIN_RECEP_F1_2"/>
    <property type="match status" value="1"/>
</dbReference>
<dbReference type="EnsemblMetazoa" id="CLYHEMT019622.1">
    <property type="protein sequence ID" value="CLYHEMP019622.1"/>
    <property type="gene ID" value="CLYHEMG019622"/>
</dbReference>
<evidence type="ECO:0000256" key="1">
    <source>
        <dbReference type="ARBA" id="ARBA00004651"/>
    </source>
</evidence>
<evidence type="ECO:0000256" key="5">
    <source>
        <dbReference type="ARBA" id="ARBA00023040"/>
    </source>
</evidence>
<evidence type="ECO:0000256" key="4">
    <source>
        <dbReference type="ARBA" id="ARBA00022989"/>
    </source>
</evidence>
<evidence type="ECO:0000256" key="11">
    <source>
        <dbReference type="SAM" id="Phobius"/>
    </source>
</evidence>
<keyword evidence="6 11" id="KW-0472">Membrane</keyword>
<keyword evidence="7 10" id="KW-0675">Receptor</keyword>
<feature type="transmembrane region" description="Helical" evidence="11">
    <location>
        <begin position="255"/>
        <end position="278"/>
    </location>
</feature>
<accession>A0A7M5XBK3</accession>
<keyword evidence="4 11" id="KW-1133">Transmembrane helix</keyword>
<evidence type="ECO:0000256" key="6">
    <source>
        <dbReference type="ARBA" id="ARBA00023136"/>
    </source>
</evidence>
<dbReference type="GO" id="GO:0004930">
    <property type="term" value="F:G protein-coupled receptor activity"/>
    <property type="evidence" value="ECO:0007669"/>
    <property type="project" value="UniProtKB-KW"/>
</dbReference>
<evidence type="ECO:0000313" key="14">
    <source>
        <dbReference type="Proteomes" id="UP000594262"/>
    </source>
</evidence>
<dbReference type="InterPro" id="IPR000276">
    <property type="entry name" value="GPCR_Rhodpsn"/>
</dbReference>
<dbReference type="SMART" id="SM01381">
    <property type="entry name" value="7TM_GPCR_Srsx"/>
    <property type="match status" value="1"/>
</dbReference>
<dbReference type="AlphaFoldDB" id="A0A7M5XBK3"/>
<dbReference type="PROSITE" id="PS00237">
    <property type="entry name" value="G_PROTEIN_RECEP_F1_1"/>
    <property type="match status" value="1"/>
</dbReference>
<protein>
    <recommendedName>
        <fullName evidence="12">G-protein coupled receptors family 1 profile domain-containing protein</fullName>
    </recommendedName>
</protein>
<dbReference type="Gene3D" id="1.20.1070.10">
    <property type="entry name" value="Rhodopsin 7-helix transmembrane proteins"/>
    <property type="match status" value="1"/>
</dbReference>
<proteinExistence type="inferred from homology"/>
<dbReference type="CDD" id="cd00637">
    <property type="entry name" value="7tm_classA_rhodopsin-like"/>
    <property type="match status" value="1"/>
</dbReference>
<evidence type="ECO:0000256" key="9">
    <source>
        <dbReference type="ARBA" id="ARBA00023224"/>
    </source>
</evidence>
<dbReference type="GeneID" id="136814704"/>
<dbReference type="PANTHER" id="PTHR24246:SF27">
    <property type="entry name" value="ADENOSINE RECEPTOR, ISOFORM A"/>
    <property type="match status" value="1"/>
</dbReference>
<feature type="transmembrane region" description="Helical" evidence="11">
    <location>
        <begin position="221"/>
        <end position="243"/>
    </location>
</feature>
<comment type="similarity">
    <text evidence="10">Belongs to the G-protein coupled receptor 1 family.</text>
</comment>
<keyword evidence="5 10" id="KW-0297">G-protein coupled receptor</keyword>
<dbReference type="PRINTS" id="PR00237">
    <property type="entry name" value="GPCRRHODOPSN"/>
</dbReference>
<sequence>MTSFDCKGVQAPKAVSLFSACIAILLCFLITVGNSMIIWVIYKDPLKKLKTPFTYFIINLATADLIVGLVTCPIYAVSLIQEYLECLNGDLAKLMHMTFFISCTASILSLIALSLDRSTSVLCPLKHSSYFAVNRCRFITLEIWVLSISITLVYLKIGFLYQMVVFAGAAIGISFIILLVTCFLVFKRTEQRNENRRRSRAMSKDDLLDIQTTERCVLTHAFLYVILFFIVTYLPATIMIYLLEFFQSWDCIVRHWIRDLAIFFVLINSSVNPIIYTIRLKNFRRSLRYLFLKKKRGDSMNTSRTRSIRSSTFLSSTTNLDFHSTRPLTKFVNTENTVDSL</sequence>
<evidence type="ECO:0000256" key="10">
    <source>
        <dbReference type="RuleBase" id="RU000688"/>
    </source>
</evidence>
<feature type="transmembrane region" description="Helical" evidence="11">
    <location>
        <begin position="17"/>
        <end position="41"/>
    </location>
</feature>
<keyword evidence="3 10" id="KW-0812">Transmembrane</keyword>
<organism evidence="13 14">
    <name type="scientific">Clytia hemisphaerica</name>
    <dbReference type="NCBI Taxonomy" id="252671"/>
    <lineage>
        <taxon>Eukaryota</taxon>
        <taxon>Metazoa</taxon>
        <taxon>Cnidaria</taxon>
        <taxon>Hydrozoa</taxon>
        <taxon>Hydroidolina</taxon>
        <taxon>Leptothecata</taxon>
        <taxon>Obeliida</taxon>
        <taxon>Clytiidae</taxon>
        <taxon>Clytia</taxon>
    </lineage>
</organism>